<gene>
    <name evidence="3" type="ORF">NDU88_007051</name>
</gene>
<proteinExistence type="predicted"/>
<comment type="caution">
    <text evidence="3">The sequence shown here is derived from an EMBL/GenBank/DDBJ whole genome shotgun (WGS) entry which is preliminary data.</text>
</comment>
<sequence>MQQGDELAELLVSKEQEWKELQARRVSLLETALKDAKRQLQDQSQKFSRLKEDFTYNLRLLEDRDRELERYDTMFTQLKTVENAKQAEVSELKIQIEKLQQAVNKEIQTREGLQHQYKQRLKEHQLELEKMRSSKDGEIDRHREDYEKLKRQLERKIQEVEGELGLQKQELMMEFDIEMKKREHEFRLQMDEMGTLVLSHELKVKLLTKELDVLRETGIKTAESLQTAEAANVELEKMVKHRKWELKDIAAVKDARIKELKNKLHEIQLSWKKEEETFQRKHEQLDRFARERDAALKTMKEAHIAQEQVLENQIRELQVAKETLEMAQRRMQWTHSDTLAEKDATIEKLQCEMQTLKSAWDAHIAQISSETVSKDLQLQSMQKEEMKLKADLVRCHQDLERYKQQLSQGVERERLLERAKVQVELDWQKRCENAERIQYQKSEEVIQGLTAARDKVAAELQEKNRVLQEVEAVLSAVTVERDRAVRALQTHGVLPERENQADPGDGKHLSGTDFPSVEIRKLQEQNSGLRAVIAGMRKEMEALSEPSVPVVLSVAKQDEPKPAVFEQESVRDSTDPGYVKSLEDEVRSLKQKCRNAEEQIEELSRCPRRSPPVTPVPQVSGENAYIQSHVRALNETIGALRADKVASAAATKKLEARAAHLESVVTQLTHKLRQKQVDVDQLRYELTHHTQESAFELSTAQQRVAELKLQLTEARKEAEEYFKGNLQQNLEAVALGNEVSALKLDLACNRAPVVVKQSSVIKQLQEEILRLREKLYCQGSEDGSQQHLNLNVQILHTKLREAARRIARLSQEKEQLIDLGNRLRAELVPAGQEGLAPSSASPQPASPAATRSAHTIHQGQEAQNRLSALEHLQYELTTQELQYAQRQQYPRVLSNTATSQDVRGIQHNGGGTKNSPMTMQHQQQSSSGENRSTRIKENTSPNLRLSPPSSNTEQLPAQPRTVSWSGEEGALQDIWQILEMGSSPSILSSRETTEQGRFQPEFCGNCDLS</sequence>
<evidence type="ECO:0000256" key="2">
    <source>
        <dbReference type="SAM" id="MobiDB-lite"/>
    </source>
</evidence>
<dbReference type="EMBL" id="JANPWB010000011">
    <property type="protein sequence ID" value="KAJ1128676.1"/>
    <property type="molecule type" value="Genomic_DNA"/>
</dbReference>
<keyword evidence="1" id="KW-0175">Coiled coil</keyword>
<feature type="region of interest" description="Disordered" evidence="2">
    <location>
        <begin position="832"/>
        <end position="863"/>
    </location>
</feature>
<dbReference type="Proteomes" id="UP001066276">
    <property type="component" value="Chromosome 7"/>
</dbReference>
<feature type="coiled-coil region" evidence="1">
    <location>
        <begin position="697"/>
        <end position="724"/>
    </location>
</feature>
<dbReference type="AlphaFoldDB" id="A0AAV7PK45"/>
<dbReference type="GO" id="GO:0034451">
    <property type="term" value="C:centriolar satellite"/>
    <property type="evidence" value="ECO:0007669"/>
    <property type="project" value="TreeGrafter"/>
</dbReference>
<name>A0AAV7PK45_PLEWA</name>
<dbReference type="GO" id="GO:0045931">
    <property type="term" value="P:positive regulation of mitotic cell cycle"/>
    <property type="evidence" value="ECO:0007669"/>
    <property type="project" value="TreeGrafter"/>
</dbReference>
<dbReference type="InterPro" id="IPR042481">
    <property type="entry name" value="CCDC57"/>
</dbReference>
<reference evidence="3" key="1">
    <citation type="journal article" date="2022" name="bioRxiv">
        <title>Sequencing and chromosome-scale assembly of the giantPleurodeles waltlgenome.</title>
        <authorList>
            <person name="Brown T."/>
            <person name="Elewa A."/>
            <person name="Iarovenko S."/>
            <person name="Subramanian E."/>
            <person name="Araus A.J."/>
            <person name="Petzold A."/>
            <person name="Susuki M."/>
            <person name="Suzuki K.-i.T."/>
            <person name="Hayashi T."/>
            <person name="Toyoda A."/>
            <person name="Oliveira C."/>
            <person name="Osipova E."/>
            <person name="Leigh N.D."/>
            <person name="Simon A."/>
            <person name="Yun M.H."/>
        </authorList>
    </citation>
    <scope>NUCLEOTIDE SEQUENCE</scope>
    <source>
        <strain evidence="3">20211129_DDA</strain>
        <tissue evidence="3">Liver</tissue>
    </source>
</reference>
<feature type="coiled-coil region" evidence="1">
    <location>
        <begin position="82"/>
        <end position="170"/>
    </location>
</feature>
<feature type="compositionally biased region" description="Polar residues" evidence="2">
    <location>
        <begin position="852"/>
        <end position="863"/>
    </location>
</feature>
<feature type="compositionally biased region" description="Low complexity" evidence="2">
    <location>
        <begin position="836"/>
        <end position="849"/>
    </location>
</feature>
<protein>
    <recommendedName>
        <fullName evidence="5">Coiled-coil domain-containing protein 57</fullName>
    </recommendedName>
</protein>
<feature type="coiled-coil region" evidence="1">
    <location>
        <begin position="26"/>
        <end position="53"/>
    </location>
</feature>
<feature type="coiled-coil region" evidence="1">
    <location>
        <begin position="754"/>
        <end position="826"/>
    </location>
</feature>
<dbReference type="GO" id="GO:0005876">
    <property type="term" value="C:spindle microtubule"/>
    <property type="evidence" value="ECO:0007669"/>
    <property type="project" value="TreeGrafter"/>
</dbReference>
<organism evidence="3 4">
    <name type="scientific">Pleurodeles waltl</name>
    <name type="common">Iberian ribbed newt</name>
    <dbReference type="NCBI Taxonomy" id="8319"/>
    <lineage>
        <taxon>Eukaryota</taxon>
        <taxon>Metazoa</taxon>
        <taxon>Chordata</taxon>
        <taxon>Craniata</taxon>
        <taxon>Vertebrata</taxon>
        <taxon>Euteleostomi</taxon>
        <taxon>Amphibia</taxon>
        <taxon>Batrachia</taxon>
        <taxon>Caudata</taxon>
        <taxon>Salamandroidea</taxon>
        <taxon>Salamandridae</taxon>
        <taxon>Pleurodelinae</taxon>
        <taxon>Pleurodeles</taxon>
    </lineage>
</organism>
<feature type="coiled-coil region" evidence="1">
    <location>
        <begin position="257"/>
        <end position="359"/>
    </location>
</feature>
<dbReference type="GO" id="GO:0007099">
    <property type="term" value="P:centriole replication"/>
    <property type="evidence" value="ECO:0007669"/>
    <property type="project" value="TreeGrafter"/>
</dbReference>
<keyword evidence="4" id="KW-1185">Reference proteome</keyword>
<feature type="compositionally biased region" description="Polar residues" evidence="2">
    <location>
        <begin position="913"/>
        <end position="930"/>
    </location>
</feature>
<dbReference type="PANTHER" id="PTHR46725:SF1">
    <property type="entry name" value="COILED-COIL DOMAIN-CONTAINING PROTEIN 57"/>
    <property type="match status" value="1"/>
</dbReference>
<feature type="region of interest" description="Disordered" evidence="2">
    <location>
        <begin position="896"/>
        <end position="966"/>
    </location>
</feature>
<dbReference type="PANTHER" id="PTHR46725">
    <property type="entry name" value="COILED-COIL DOMAIN-CONTAINING PROTEIN 57"/>
    <property type="match status" value="1"/>
</dbReference>
<feature type="compositionally biased region" description="Low complexity" evidence="2">
    <location>
        <begin position="938"/>
        <end position="952"/>
    </location>
</feature>
<feature type="coiled-coil region" evidence="1">
    <location>
        <begin position="579"/>
        <end position="606"/>
    </location>
</feature>
<evidence type="ECO:0000256" key="1">
    <source>
        <dbReference type="SAM" id="Coils"/>
    </source>
</evidence>
<evidence type="ECO:0000313" key="4">
    <source>
        <dbReference type="Proteomes" id="UP001066276"/>
    </source>
</evidence>
<accession>A0AAV7PK45</accession>
<dbReference type="GO" id="GO:0007020">
    <property type="term" value="P:microtubule nucleation"/>
    <property type="evidence" value="ECO:0007669"/>
    <property type="project" value="TreeGrafter"/>
</dbReference>
<evidence type="ECO:0000313" key="3">
    <source>
        <dbReference type="EMBL" id="KAJ1128676.1"/>
    </source>
</evidence>
<dbReference type="GO" id="GO:0005814">
    <property type="term" value="C:centriole"/>
    <property type="evidence" value="ECO:0007669"/>
    <property type="project" value="TreeGrafter"/>
</dbReference>
<dbReference type="GO" id="GO:0060271">
    <property type="term" value="P:cilium assembly"/>
    <property type="evidence" value="ECO:0007669"/>
    <property type="project" value="TreeGrafter"/>
</dbReference>
<evidence type="ECO:0008006" key="5">
    <source>
        <dbReference type="Google" id="ProtNLM"/>
    </source>
</evidence>